<dbReference type="Proteomes" id="UP000006727">
    <property type="component" value="Chromosome 2"/>
</dbReference>
<accession>A0A2K1L4I3</accession>
<dbReference type="FunFam" id="1.10.10.60:FF:000001">
    <property type="entry name" value="MYB-related transcription factor"/>
    <property type="match status" value="1"/>
</dbReference>
<feature type="domain" description="Myb-like" evidence="8">
    <location>
        <begin position="66"/>
        <end position="116"/>
    </location>
</feature>
<feature type="region of interest" description="Disordered" evidence="7">
    <location>
        <begin position="372"/>
        <end position="391"/>
    </location>
</feature>
<evidence type="ECO:0000256" key="2">
    <source>
        <dbReference type="ARBA" id="ARBA00022737"/>
    </source>
</evidence>
<proteinExistence type="predicted"/>
<evidence type="ECO:0000256" key="5">
    <source>
        <dbReference type="ARBA" id="ARBA00023163"/>
    </source>
</evidence>
<name>A0A2K1L4I3_PHYPA</name>
<reference evidence="11" key="3">
    <citation type="submission" date="2020-12" db="UniProtKB">
        <authorList>
            <consortium name="EnsemblPlants"/>
        </authorList>
    </citation>
    <scope>IDENTIFICATION</scope>
</reference>
<keyword evidence="2" id="KW-0677">Repeat</keyword>
<keyword evidence="4" id="KW-0238">DNA-binding</keyword>
<evidence type="ECO:0000259" key="9">
    <source>
        <dbReference type="PROSITE" id="PS51294"/>
    </source>
</evidence>
<evidence type="ECO:0000313" key="12">
    <source>
        <dbReference type="Proteomes" id="UP000006727"/>
    </source>
</evidence>
<dbReference type="AlphaFoldDB" id="A0A2K1L4I3"/>
<dbReference type="OrthoDB" id="2143914at2759"/>
<dbReference type="FunFam" id="1.10.10.60:FF:000394">
    <property type="entry name" value="MYB transcription factor"/>
    <property type="match status" value="1"/>
</dbReference>
<evidence type="ECO:0000256" key="6">
    <source>
        <dbReference type="ARBA" id="ARBA00023242"/>
    </source>
</evidence>
<dbReference type="EMBL" id="ABEU02000002">
    <property type="protein sequence ID" value="PNR60940.1"/>
    <property type="molecule type" value="Genomic_DNA"/>
</dbReference>
<evidence type="ECO:0000256" key="7">
    <source>
        <dbReference type="SAM" id="MobiDB-lite"/>
    </source>
</evidence>
<keyword evidence="5" id="KW-0804">Transcription</keyword>
<dbReference type="InterPro" id="IPR009057">
    <property type="entry name" value="Homeodomain-like_sf"/>
</dbReference>
<protein>
    <submittedName>
        <fullName evidence="10 11">Uncharacterized protein</fullName>
    </submittedName>
</protein>
<feature type="domain" description="HTH myb-type" evidence="9">
    <location>
        <begin position="16"/>
        <end position="65"/>
    </location>
</feature>
<dbReference type="EnsemblPlants" id="Pp3c2_37040V3.2">
    <property type="protein sequence ID" value="Pp3c2_37040V3.2"/>
    <property type="gene ID" value="Pp3c2_37040"/>
</dbReference>
<evidence type="ECO:0000313" key="10">
    <source>
        <dbReference type="EMBL" id="PNR60940.1"/>
    </source>
</evidence>
<dbReference type="EnsemblPlants" id="Pp3c2_37040V3.1">
    <property type="protein sequence ID" value="Pp3c2_37040V3.1"/>
    <property type="gene ID" value="Pp3c2_37040"/>
</dbReference>
<dbReference type="GO" id="GO:0051707">
    <property type="term" value="P:response to other organism"/>
    <property type="evidence" value="ECO:0007669"/>
    <property type="project" value="UniProtKB-ARBA"/>
</dbReference>
<dbReference type="PaxDb" id="3218-PP1S1_78V6.1"/>
<dbReference type="InterPro" id="IPR015495">
    <property type="entry name" value="Myb_TF_plants"/>
</dbReference>
<dbReference type="PROSITE" id="PS50090">
    <property type="entry name" value="MYB_LIKE"/>
    <property type="match status" value="2"/>
</dbReference>
<organism evidence="10">
    <name type="scientific">Physcomitrium patens</name>
    <name type="common">Spreading-leaved earth moss</name>
    <name type="synonym">Physcomitrella patens</name>
    <dbReference type="NCBI Taxonomy" id="3218"/>
    <lineage>
        <taxon>Eukaryota</taxon>
        <taxon>Viridiplantae</taxon>
        <taxon>Streptophyta</taxon>
        <taxon>Embryophyta</taxon>
        <taxon>Bryophyta</taxon>
        <taxon>Bryophytina</taxon>
        <taxon>Bryopsida</taxon>
        <taxon>Funariidae</taxon>
        <taxon>Funariales</taxon>
        <taxon>Funariaceae</taxon>
        <taxon>Physcomitrium</taxon>
    </lineage>
</organism>
<reference evidence="10 12" key="1">
    <citation type="journal article" date="2008" name="Science">
        <title>The Physcomitrella genome reveals evolutionary insights into the conquest of land by plants.</title>
        <authorList>
            <person name="Rensing S."/>
            <person name="Lang D."/>
            <person name="Zimmer A."/>
            <person name="Terry A."/>
            <person name="Salamov A."/>
            <person name="Shapiro H."/>
            <person name="Nishiyama T."/>
            <person name="Perroud P.-F."/>
            <person name="Lindquist E."/>
            <person name="Kamisugi Y."/>
            <person name="Tanahashi T."/>
            <person name="Sakakibara K."/>
            <person name="Fujita T."/>
            <person name="Oishi K."/>
            <person name="Shin-I T."/>
            <person name="Kuroki Y."/>
            <person name="Toyoda A."/>
            <person name="Suzuki Y."/>
            <person name="Hashimoto A."/>
            <person name="Yamaguchi K."/>
            <person name="Sugano A."/>
            <person name="Kohara Y."/>
            <person name="Fujiyama A."/>
            <person name="Anterola A."/>
            <person name="Aoki S."/>
            <person name="Ashton N."/>
            <person name="Barbazuk W.B."/>
            <person name="Barker E."/>
            <person name="Bennetzen J."/>
            <person name="Bezanilla M."/>
            <person name="Blankenship R."/>
            <person name="Cho S.H."/>
            <person name="Dutcher S."/>
            <person name="Estelle M."/>
            <person name="Fawcett J.A."/>
            <person name="Gundlach H."/>
            <person name="Hanada K."/>
            <person name="Heyl A."/>
            <person name="Hicks K.A."/>
            <person name="Hugh J."/>
            <person name="Lohr M."/>
            <person name="Mayer K."/>
            <person name="Melkozernov A."/>
            <person name="Murata T."/>
            <person name="Nelson D."/>
            <person name="Pils B."/>
            <person name="Prigge M."/>
            <person name="Reiss B."/>
            <person name="Renner T."/>
            <person name="Rombauts S."/>
            <person name="Rushton P."/>
            <person name="Sanderfoot A."/>
            <person name="Schween G."/>
            <person name="Shiu S.-H."/>
            <person name="Stueber K."/>
            <person name="Theodoulou F.L."/>
            <person name="Tu H."/>
            <person name="Van de Peer Y."/>
            <person name="Verrier P.J."/>
            <person name="Waters E."/>
            <person name="Wood A."/>
            <person name="Yang L."/>
            <person name="Cove D."/>
            <person name="Cuming A."/>
            <person name="Hasebe M."/>
            <person name="Lucas S."/>
            <person name="Mishler D.B."/>
            <person name="Reski R."/>
            <person name="Grigoriev I."/>
            <person name="Quatrano R.S."/>
            <person name="Boore J.L."/>
        </authorList>
    </citation>
    <scope>NUCLEOTIDE SEQUENCE [LARGE SCALE GENOMIC DNA]</scope>
    <source>
        <strain evidence="11 12">cv. Gransden 2004</strain>
    </source>
</reference>
<feature type="domain" description="HTH myb-type" evidence="9">
    <location>
        <begin position="66"/>
        <end position="120"/>
    </location>
</feature>
<dbReference type="PANTHER" id="PTHR10641">
    <property type="entry name" value="MYB FAMILY TRANSCRIPTION FACTOR"/>
    <property type="match status" value="1"/>
</dbReference>
<dbReference type="SUPFAM" id="SSF46689">
    <property type="entry name" value="Homeodomain-like"/>
    <property type="match status" value="1"/>
</dbReference>
<evidence type="ECO:0000259" key="8">
    <source>
        <dbReference type="PROSITE" id="PS50090"/>
    </source>
</evidence>
<dbReference type="GeneID" id="112273443"/>
<dbReference type="Gramene" id="Pp3c2_37040V3.1">
    <property type="protein sequence ID" value="Pp3c2_37040V3.1"/>
    <property type="gene ID" value="Pp3c2_37040"/>
</dbReference>
<dbReference type="Gene3D" id="1.10.10.60">
    <property type="entry name" value="Homeodomain-like"/>
    <property type="match status" value="2"/>
</dbReference>
<gene>
    <name evidence="11" type="primary">LOC112273443</name>
    <name evidence="10" type="ORF">PHYPA_003733</name>
</gene>
<dbReference type="PANTHER" id="PTHR10641:SF1387">
    <property type="entry name" value="OS08G0486300 PROTEIN"/>
    <property type="match status" value="1"/>
</dbReference>
<feature type="domain" description="Myb-like" evidence="8">
    <location>
        <begin position="13"/>
        <end position="65"/>
    </location>
</feature>
<dbReference type="Gramene" id="Pp3c2_37040V3.2">
    <property type="protein sequence ID" value="Pp3c2_37040V3.2"/>
    <property type="gene ID" value="Pp3c2_37040"/>
</dbReference>
<dbReference type="PROSITE" id="PS51294">
    <property type="entry name" value="HTH_MYB"/>
    <property type="match status" value="2"/>
</dbReference>
<evidence type="ECO:0000313" key="11">
    <source>
        <dbReference type="EnsemblPlants" id="Pp3c2_37040V3.1"/>
    </source>
</evidence>
<evidence type="ECO:0000256" key="3">
    <source>
        <dbReference type="ARBA" id="ARBA00023015"/>
    </source>
</evidence>
<comment type="subcellular location">
    <subcellularLocation>
        <location evidence="1">Nucleus</location>
    </subcellularLocation>
</comment>
<dbReference type="CDD" id="cd00167">
    <property type="entry name" value="SANT"/>
    <property type="match status" value="2"/>
</dbReference>
<dbReference type="InterPro" id="IPR017930">
    <property type="entry name" value="Myb_dom"/>
</dbReference>
<reference evidence="10 12" key="2">
    <citation type="journal article" date="2018" name="Plant J.">
        <title>The Physcomitrella patens chromosome-scale assembly reveals moss genome structure and evolution.</title>
        <authorList>
            <person name="Lang D."/>
            <person name="Ullrich K.K."/>
            <person name="Murat F."/>
            <person name="Fuchs J."/>
            <person name="Jenkins J."/>
            <person name="Haas F.B."/>
            <person name="Piednoel M."/>
            <person name="Gundlach H."/>
            <person name="Van Bel M."/>
            <person name="Meyberg R."/>
            <person name="Vives C."/>
            <person name="Morata J."/>
            <person name="Symeonidi A."/>
            <person name="Hiss M."/>
            <person name="Muchero W."/>
            <person name="Kamisugi Y."/>
            <person name="Saleh O."/>
            <person name="Blanc G."/>
            <person name="Decker E.L."/>
            <person name="van Gessel N."/>
            <person name="Grimwood J."/>
            <person name="Hayes R.D."/>
            <person name="Graham S.W."/>
            <person name="Gunter L.E."/>
            <person name="McDaniel S.F."/>
            <person name="Hoernstein S.N.W."/>
            <person name="Larsson A."/>
            <person name="Li F.W."/>
            <person name="Perroud P.F."/>
            <person name="Phillips J."/>
            <person name="Ranjan P."/>
            <person name="Rokshar D.S."/>
            <person name="Rothfels C.J."/>
            <person name="Schneider L."/>
            <person name="Shu S."/>
            <person name="Stevenson D.W."/>
            <person name="Thummler F."/>
            <person name="Tillich M."/>
            <person name="Villarreal Aguilar J.C."/>
            <person name="Widiez T."/>
            <person name="Wong G.K."/>
            <person name="Wymore A."/>
            <person name="Zhang Y."/>
            <person name="Zimmer A.D."/>
            <person name="Quatrano R.S."/>
            <person name="Mayer K.F.X."/>
            <person name="Goodstein D."/>
            <person name="Casacuberta J.M."/>
            <person name="Vandepoele K."/>
            <person name="Reski R."/>
            <person name="Cuming A.C."/>
            <person name="Tuskan G.A."/>
            <person name="Maumus F."/>
            <person name="Salse J."/>
            <person name="Schmutz J."/>
            <person name="Rensing S.A."/>
        </authorList>
    </citation>
    <scope>NUCLEOTIDE SEQUENCE [LARGE SCALE GENOMIC DNA]</scope>
    <source>
        <strain evidence="11 12">cv. Gransden 2004</strain>
    </source>
</reference>
<keyword evidence="6" id="KW-0539">Nucleus</keyword>
<evidence type="ECO:0000256" key="4">
    <source>
        <dbReference type="ARBA" id="ARBA00023125"/>
    </source>
</evidence>
<dbReference type="SMART" id="SM00717">
    <property type="entry name" value="SANT"/>
    <property type="match status" value="2"/>
</dbReference>
<evidence type="ECO:0000256" key="1">
    <source>
        <dbReference type="ARBA" id="ARBA00004123"/>
    </source>
</evidence>
<keyword evidence="3" id="KW-0805">Transcription regulation</keyword>
<dbReference type="GO" id="GO:0005634">
    <property type="term" value="C:nucleus"/>
    <property type="evidence" value="ECO:0007669"/>
    <property type="project" value="UniProtKB-SubCell"/>
</dbReference>
<keyword evidence="12" id="KW-1185">Reference proteome</keyword>
<dbReference type="GO" id="GO:0000976">
    <property type="term" value="F:transcription cis-regulatory region binding"/>
    <property type="evidence" value="ECO:0007669"/>
    <property type="project" value="UniProtKB-ARBA"/>
</dbReference>
<sequence length="489" mass="54198">MTRVPLGSVGEKECGLKKGPWTPDEDQKLLAYIQNHGHGSWRSLPLNAGLQRCGKSCRLRWTNYLRPDIKRGRFSQEEDQMIVHLHAILGNRWSAIASHLPRRTDNEIKNYWNTHLKKRLLQMGIDPVTHKSTTAEELLLDSILPALRPTISSNLSHTSQWEIARAEAEIRLSQQSSLNSASNLKPSLQQCNLSTKTNPNHSASTNFMDTWKAQVAETLRPNFGAVELDNSPANPVNLQAFLLDWESSLQAPQAHMKQFSAYDSPINISDLSTGGAPELVSAQYNPKGSQCTMEGSSSIFPVAAQSSERFFTSRRGTLPASRIDLESRESARLSSMFSLSRVNSVSDSHSLSGAGSSFNYSGACTDIDNQFSPTSTLNAPDRDSSYTNSPCGSSNSHSECFDLLPQNYPLLHPDNIVEQSENNLVLPREQTFWSRKQVAMVEAFPPEPYFFSELELASQKPPSFSIGSTAPMLHQVGVPNIPLLHFNSL</sequence>
<dbReference type="InterPro" id="IPR001005">
    <property type="entry name" value="SANT/Myb"/>
</dbReference>
<dbReference type="Pfam" id="PF00249">
    <property type="entry name" value="Myb_DNA-binding"/>
    <property type="match status" value="2"/>
</dbReference>
<dbReference type="RefSeq" id="XP_024358017.1">
    <property type="nucleotide sequence ID" value="XM_024502249.2"/>
</dbReference>